<evidence type="ECO:0000256" key="3">
    <source>
        <dbReference type="ARBA" id="ARBA00023204"/>
    </source>
</evidence>
<dbReference type="CDD" id="cd14280">
    <property type="entry name" value="UBA1_Rad23_like"/>
    <property type="match status" value="1"/>
</dbReference>
<dbReference type="SMART" id="SM00727">
    <property type="entry name" value="STI1"/>
    <property type="match status" value="1"/>
</dbReference>
<feature type="compositionally biased region" description="Low complexity" evidence="6">
    <location>
        <begin position="122"/>
        <end position="149"/>
    </location>
</feature>
<comment type="similarity">
    <text evidence="5">Belongs to the RAD23 family.</text>
</comment>
<keyword evidence="5" id="KW-0963">Cytoplasm</keyword>
<dbReference type="GO" id="GO:0003684">
    <property type="term" value="F:damaged DNA binding"/>
    <property type="evidence" value="ECO:0007669"/>
    <property type="project" value="UniProtKB-UniRule"/>
</dbReference>
<comment type="caution">
    <text evidence="9">The sequence shown here is derived from an EMBL/GenBank/DDBJ whole genome shotgun (WGS) entry which is preliminary data.</text>
</comment>
<keyword evidence="3 5" id="KW-0234">DNA repair</keyword>
<feature type="compositionally biased region" description="Gly residues" evidence="6">
    <location>
        <begin position="165"/>
        <end position="183"/>
    </location>
</feature>
<feature type="domain" description="UBA" evidence="7">
    <location>
        <begin position="267"/>
        <end position="308"/>
    </location>
</feature>
<name>A0A8H6R9S2_9PEZI</name>
<dbReference type="CDD" id="cd01805">
    <property type="entry name" value="Ubl_Rad23"/>
    <property type="match status" value="1"/>
</dbReference>
<dbReference type="SMART" id="SM00213">
    <property type="entry name" value="UBQ"/>
    <property type="match status" value="1"/>
</dbReference>
<dbReference type="Gene3D" id="1.10.10.540">
    <property type="entry name" value="XPC-binding domain"/>
    <property type="match status" value="1"/>
</dbReference>
<dbReference type="InterPro" id="IPR015360">
    <property type="entry name" value="XPC-bd"/>
</dbReference>
<dbReference type="InterPro" id="IPR009060">
    <property type="entry name" value="UBA-like_sf"/>
</dbReference>
<dbReference type="Pfam" id="PF00627">
    <property type="entry name" value="UBA"/>
    <property type="match status" value="2"/>
</dbReference>
<dbReference type="SUPFAM" id="SSF54236">
    <property type="entry name" value="Ubiquitin-like"/>
    <property type="match status" value="1"/>
</dbReference>
<evidence type="ECO:0000313" key="9">
    <source>
        <dbReference type="EMBL" id="KAF7187181.1"/>
    </source>
</evidence>
<sequence>MKLTFKDLKQAKFQIEAEPTDTIGSVKEKISQEKGWEPSTQKLIYSGKILQDDNTIESYKIEEKGFIVCMTSKRAAAIANMEAMGFPRDQIDAAMRAAFFNPDRAVEYLLNGIPESARQEQRPAAASPRPASQQAQQPAATTAAEAPQAGGDEPVNLFEQAAAAAGGGGRGGATRGAGAGAQGGATAAPEGGAALDFLRNNPQFQQLRQVVQQQPQMLEPILQQVAAGNPQLAQIITQNPEQFMQLLAEDAGDDVALPPGAQQISVTEEEREAIERLCRLGFERDLVIQAYFACDKNEELAANFLFDQPDDEGDAPGA</sequence>
<accession>A0A8H6R9S2</accession>
<protein>
    <recommendedName>
        <fullName evidence="5">UV excision repair protein RAD23</fullName>
    </recommendedName>
</protein>
<keyword evidence="1" id="KW-0677">Repeat</keyword>
<dbReference type="Pfam" id="PF00240">
    <property type="entry name" value="ubiquitin"/>
    <property type="match status" value="1"/>
</dbReference>
<evidence type="ECO:0000256" key="5">
    <source>
        <dbReference type="RuleBase" id="RU367049"/>
    </source>
</evidence>
<dbReference type="PRINTS" id="PR01839">
    <property type="entry name" value="RAD23PROTEIN"/>
</dbReference>
<dbReference type="EMBL" id="JABCIY010000233">
    <property type="protein sequence ID" value="KAF7187181.1"/>
    <property type="molecule type" value="Genomic_DNA"/>
</dbReference>
<feature type="domain" description="UBA" evidence="7">
    <location>
        <begin position="60"/>
        <end position="112"/>
    </location>
</feature>
<dbReference type="Gene3D" id="1.10.8.10">
    <property type="entry name" value="DNA helicase RuvA subunit, C-terminal domain"/>
    <property type="match status" value="2"/>
</dbReference>
<dbReference type="FunFam" id="1.10.8.10:FF:000003">
    <property type="entry name" value="UV excision repair protein RAD23 homolog"/>
    <property type="match status" value="1"/>
</dbReference>
<dbReference type="InterPro" id="IPR000626">
    <property type="entry name" value="Ubiquitin-like_dom"/>
</dbReference>
<keyword evidence="10" id="KW-1185">Reference proteome</keyword>
<keyword evidence="2 5" id="KW-0227">DNA damage</keyword>
<dbReference type="GO" id="GO:0006289">
    <property type="term" value="P:nucleotide-excision repair"/>
    <property type="evidence" value="ECO:0007669"/>
    <property type="project" value="UniProtKB-UniRule"/>
</dbReference>
<dbReference type="PROSITE" id="PS50053">
    <property type="entry name" value="UBIQUITIN_2"/>
    <property type="match status" value="1"/>
</dbReference>
<dbReference type="GO" id="GO:0043130">
    <property type="term" value="F:ubiquitin binding"/>
    <property type="evidence" value="ECO:0007669"/>
    <property type="project" value="UniProtKB-UniRule"/>
</dbReference>
<dbReference type="SMART" id="SM00165">
    <property type="entry name" value="UBA"/>
    <property type="match status" value="2"/>
</dbReference>
<dbReference type="CDD" id="cd14281">
    <property type="entry name" value="UBA2_Rad23_like"/>
    <property type="match status" value="1"/>
</dbReference>
<dbReference type="InterPro" id="IPR006636">
    <property type="entry name" value="STI1_HS-bd"/>
</dbReference>
<dbReference type="GO" id="GO:0005829">
    <property type="term" value="C:cytosol"/>
    <property type="evidence" value="ECO:0007669"/>
    <property type="project" value="TreeGrafter"/>
</dbReference>
<feature type="domain" description="Ubiquitin-like" evidence="8">
    <location>
        <begin position="1"/>
        <end position="76"/>
    </location>
</feature>
<evidence type="ECO:0000256" key="1">
    <source>
        <dbReference type="ARBA" id="ARBA00022737"/>
    </source>
</evidence>
<comment type="subcellular location">
    <subcellularLocation>
        <location evidence="5">Nucleus</location>
    </subcellularLocation>
    <subcellularLocation>
        <location evidence="5">Cytoplasm</location>
    </subcellularLocation>
</comment>
<dbReference type="Gene3D" id="3.10.20.90">
    <property type="entry name" value="Phosphatidylinositol 3-kinase Catalytic Subunit, Chain A, domain 1"/>
    <property type="match status" value="1"/>
</dbReference>
<dbReference type="Pfam" id="PF09280">
    <property type="entry name" value="XPC-binding"/>
    <property type="match status" value="1"/>
</dbReference>
<dbReference type="AlphaFoldDB" id="A0A8H6R9S2"/>
<dbReference type="GO" id="GO:0031593">
    <property type="term" value="F:polyubiquitin modification-dependent protein binding"/>
    <property type="evidence" value="ECO:0007669"/>
    <property type="project" value="UniProtKB-UniRule"/>
</dbReference>
<keyword evidence="4 5" id="KW-0539">Nucleus</keyword>
<proteinExistence type="inferred from homology"/>
<dbReference type="PROSITE" id="PS50030">
    <property type="entry name" value="UBA"/>
    <property type="match status" value="2"/>
</dbReference>
<dbReference type="GO" id="GO:0005654">
    <property type="term" value="C:nucleoplasm"/>
    <property type="evidence" value="ECO:0007669"/>
    <property type="project" value="TreeGrafter"/>
</dbReference>
<dbReference type="SUPFAM" id="SSF46934">
    <property type="entry name" value="UBA-like"/>
    <property type="match status" value="2"/>
</dbReference>
<dbReference type="SUPFAM" id="SSF101238">
    <property type="entry name" value="XPC-binding domain"/>
    <property type="match status" value="1"/>
</dbReference>
<dbReference type="InterPro" id="IPR029071">
    <property type="entry name" value="Ubiquitin-like_domsf"/>
</dbReference>
<organism evidence="9 10">
    <name type="scientific">Pseudocercospora fuligena</name>
    <dbReference type="NCBI Taxonomy" id="685502"/>
    <lineage>
        <taxon>Eukaryota</taxon>
        <taxon>Fungi</taxon>
        <taxon>Dikarya</taxon>
        <taxon>Ascomycota</taxon>
        <taxon>Pezizomycotina</taxon>
        <taxon>Dothideomycetes</taxon>
        <taxon>Dothideomycetidae</taxon>
        <taxon>Mycosphaerellales</taxon>
        <taxon>Mycosphaerellaceae</taxon>
        <taxon>Pseudocercospora</taxon>
    </lineage>
</organism>
<dbReference type="InterPro" id="IPR004806">
    <property type="entry name" value="Rad23"/>
</dbReference>
<evidence type="ECO:0000259" key="8">
    <source>
        <dbReference type="PROSITE" id="PS50053"/>
    </source>
</evidence>
<dbReference type="Proteomes" id="UP000660729">
    <property type="component" value="Unassembled WGS sequence"/>
</dbReference>
<dbReference type="GO" id="GO:0043161">
    <property type="term" value="P:proteasome-mediated ubiquitin-dependent protein catabolic process"/>
    <property type="evidence" value="ECO:0007669"/>
    <property type="project" value="UniProtKB-UniRule"/>
</dbReference>
<dbReference type="InterPro" id="IPR036353">
    <property type="entry name" value="XPC-bd_sf"/>
</dbReference>
<evidence type="ECO:0000256" key="6">
    <source>
        <dbReference type="SAM" id="MobiDB-lite"/>
    </source>
</evidence>
<feature type="region of interest" description="Disordered" evidence="6">
    <location>
        <begin position="117"/>
        <end position="187"/>
    </location>
</feature>
<dbReference type="FunFam" id="1.10.10.540:FF:000001">
    <property type="entry name" value="UV excision repair protein RAD23 B"/>
    <property type="match status" value="1"/>
</dbReference>
<evidence type="ECO:0000256" key="2">
    <source>
        <dbReference type="ARBA" id="ARBA00022763"/>
    </source>
</evidence>
<evidence type="ECO:0000313" key="10">
    <source>
        <dbReference type="Proteomes" id="UP000660729"/>
    </source>
</evidence>
<dbReference type="OrthoDB" id="419317at2759"/>
<dbReference type="GO" id="GO:0070628">
    <property type="term" value="F:proteasome binding"/>
    <property type="evidence" value="ECO:0007669"/>
    <property type="project" value="TreeGrafter"/>
</dbReference>
<dbReference type="PANTHER" id="PTHR10621">
    <property type="entry name" value="UV EXCISION REPAIR PROTEIN RAD23"/>
    <property type="match status" value="1"/>
</dbReference>
<dbReference type="PANTHER" id="PTHR10621:SF0">
    <property type="entry name" value="UV EXCISION REPAIR PROTEIN RAD23"/>
    <property type="match status" value="1"/>
</dbReference>
<reference evidence="9" key="1">
    <citation type="submission" date="2020-04" db="EMBL/GenBank/DDBJ databases">
        <title>Draft genome resource of the tomato pathogen Pseudocercospora fuligena.</title>
        <authorList>
            <person name="Zaccaron A."/>
        </authorList>
    </citation>
    <scope>NUCLEOTIDE SEQUENCE</scope>
    <source>
        <strain evidence="9">PF001</strain>
    </source>
</reference>
<dbReference type="FunFam" id="1.10.8.10:FF:000002">
    <property type="entry name" value="UV excision repair protein RAD23 homolog"/>
    <property type="match status" value="1"/>
</dbReference>
<dbReference type="NCBIfam" id="TIGR00601">
    <property type="entry name" value="rad23"/>
    <property type="match status" value="1"/>
</dbReference>
<dbReference type="FunFam" id="3.10.20.90:FF:000175">
    <property type="entry name" value="UV excision repair protein Rad23"/>
    <property type="match status" value="1"/>
</dbReference>
<dbReference type="InterPro" id="IPR015940">
    <property type="entry name" value="UBA"/>
</dbReference>
<evidence type="ECO:0000259" key="7">
    <source>
        <dbReference type="PROSITE" id="PS50030"/>
    </source>
</evidence>
<gene>
    <name evidence="9" type="ORF">HII31_11436</name>
</gene>
<evidence type="ECO:0000256" key="4">
    <source>
        <dbReference type="ARBA" id="ARBA00023242"/>
    </source>
</evidence>
<comment type="function">
    <text evidence="5">Multiubiquitin chain receptor involved in modulation of proteasomal degradation. Involved in nucleotide excision repair.</text>
</comment>